<keyword evidence="2" id="KW-1185">Reference proteome</keyword>
<keyword evidence="1" id="KW-0614">Plasmid</keyword>
<protein>
    <submittedName>
        <fullName evidence="1">Uncharacterized protein</fullName>
    </submittedName>
</protein>
<name>A0ABY4D553_9BACT</name>
<accession>A0ABY4D553</accession>
<reference evidence="1 2" key="1">
    <citation type="submission" date="2022-03" db="EMBL/GenBank/DDBJ databases">
        <title>Hymenobactersp. isolated from the air.</title>
        <authorList>
            <person name="Won M."/>
            <person name="Kwon S.-W."/>
        </authorList>
    </citation>
    <scope>NUCLEOTIDE SEQUENCE [LARGE SCALE GENOMIC DNA]</scope>
    <source>
        <strain evidence="1 2">KACC 21982</strain>
        <plasmid evidence="1 2">unnamed5</plasmid>
    </source>
</reference>
<sequence>MATTAEAFTFYFQHQEDFQARTQFYRDLAQYNQTHPGKLRFLPSGPIHDLEVSYLLLRVGKQQQEIYVRGGEYDSVGTPLFLDYAWRRTQWKWTKLLKTLPTKEDKRVR</sequence>
<gene>
    <name evidence="1" type="ORF">MTX78_25025</name>
</gene>
<dbReference type="EMBL" id="CP094674">
    <property type="protein sequence ID" value="UOG77629.1"/>
    <property type="molecule type" value="Genomic_DNA"/>
</dbReference>
<evidence type="ECO:0000313" key="1">
    <source>
        <dbReference type="EMBL" id="UOG77629.1"/>
    </source>
</evidence>
<proteinExistence type="predicted"/>
<organism evidence="1 2">
    <name type="scientific">Hymenobacter tibetensis</name>
    <dbReference type="NCBI Taxonomy" id="497967"/>
    <lineage>
        <taxon>Bacteria</taxon>
        <taxon>Pseudomonadati</taxon>
        <taxon>Bacteroidota</taxon>
        <taxon>Cytophagia</taxon>
        <taxon>Cytophagales</taxon>
        <taxon>Hymenobacteraceae</taxon>
        <taxon>Hymenobacter</taxon>
    </lineage>
</organism>
<dbReference type="RefSeq" id="WP_243803493.1">
    <property type="nucleotide sequence ID" value="NZ_CP094674.1"/>
</dbReference>
<geneLocation type="plasmid" evidence="1 2">
    <name>unnamed5</name>
</geneLocation>
<evidence type="ECO:0000313" key="2">
    <source>
        <dbReference type="Proteomes" id="UP000831113"/>
    </source>
</evidence>
<dbReference type="Proteomes" id="UP000831113">
    <property type="component" value="Plasmid unnamed5"/>
</dbReference>